<dbReference type="STRING" id="608506.COB47_1565"/>
<dbReference type="eggNOG" id="COG0823">
    <property type="taxonomic scope" value="Bacteria"/>
</dbReference>
<evidence type="ECO:0000256" key="1">
    <source>
        <dbReference type="SAM" id="Phobius"/>
    </source>
</evidence>
<dbReference type="KEGG" id="cob:COB47_1565"/>
<gene>
    <name evidence="2" type="ordered locus">COB47_1565</name>
</gene>
<keyword evidence="3" id="KW-1185">Reference proteome</keyword>
<keyword evidence="1" id="KW-1133">Transmembrane helix</keyword>
<dbReference type="EMBL" id="CP002164">
    <property type="protein sequence ID" value="ADL42851.1"/>
    <property type="molecule type" value="Genomic_DNA"/>
</dbReference>
<evidence type="ECO:0008006" key="4">
    <source>
        <dbReference type="Google" id="ProtNLM"/>
    </source>
</evidence>
<dbReference type="OrthoDB" id="1714687at2"/>
<proteinExistence type="predicted"/>
<dbReference type="Proteomes" id="UP000000347">
    <property type="component" value="Chromosome"/>
</dbReference>
<accession>D9TLG9</accession>
<name>D9TLG9_CALOO</name>
<dbReference type="HOGENOM" id="CLU_679128_0_0_9"/>
<dbReference type="SUPFAM" id="SSF82171">
    <property type="entry name" value="DPP6 N-terminal domain-like"/>
    <property type="match status" value="1"/>
</dbReference>
<reference evidence="2 3" key="1">
    <citation type="journal article" date="2010" name="J. Bacteriol.">
        <title>Complete genome sequence of the cellulolytic thermophile Caldicellulosiruptor obsidiansis OB47T.</title>
        <authorList>
            <person name="Elkins J.G."/>
            <person name="Lochner A."/>
            <person name="Hamilton-Brehm S.D."/>
            <person name="Davenport K.W."/>
            <person name="Podar M."/>
            <person name="Brown S.D."/>
            <person name="Land M.L."/>
            <person name="Hauser L.J."/>
            <person name="Klingeman D.M."/>
            <person name="Raman B."/>
            <person name="Goodwin L.A."/>
            <person name="Tapia R."/>
            <person name="Meincke L.J."/>
            <person name="Detter J.C."/>
            <person name="Bruce D.C."/>
            <person name="Han C.S."/>
            <person name="Palumbo A.V."/>
            <person name="Cottingham R.W."/>
            <person name="Keller M."/>
            <person name="Graham D.E."/>
        </authorList>
    </citation>
    <scope>NUCLEOTIDE SEQUENCE [LARGE SCALE GENOMIC DNA]</scope>
    <source>
        <strain evidence="3">ATCC BAA-2073 / strain OB47</strain>
    </source>
</reference>
<keyword evidence="1" id="KW-0812">Transmembrane</keyword>
<organism evidence="2 3">
    <name type="scientific">Caldicellulosiruptor obsidiansis (strain ATCC BAA-2073 / JCM 16842 / OB47)</name>
    <dbReference type="NCBI Taxonomy" id="608506"/>
    <lineage>
        <taxon>Bacteria</taxon>
        <taxon>Bacillati</taxon>
        <taxon>Bacillota</taxon>
        <taxon>Bacillota incertae sedis</taxon>
        <taxon>Caldicellulosiruptorales</taxon>
        <taxon>Caldicellulosiruptoraceae</taxon>
        <taxon>Caldicellulosiruptor</taxon>
    </lineage>
</organism>
<keyword evidence="1" id="KW-0472">Membrane</keyword>
<dbReference type="AlphaFoldDB" id="D9TLG9"/>
<sequence length="401" mass="46292">MRLDNKVVIKKLLFAGLILFAIVLLGFLYAYFQSGIEKIGYVKVLNNKNQDLLYGREFEGRLVDSRGNDHLLFKFKTTDAEVDKNFTLFPRRFFAWGKNYVAYTQNLKEVILVDYKTRKEVFRQGLNERIEFINVNREKEEFVIATEKALYVLKYQKKQGNEKKSLFILERVAEGKFCWPSLSCDSRYIVCGENNNKENYSATSFVLIDLQSNTKKKIFSEKIGNLPLTQDYRLIFSTAISEDNKWAVISTSSSASPPYVYLVAVNLKSGAVREFSKNTGLCNSPGFFISNDKYMFAQGEPEYKGFGDYSSIIDPFRSKPVILHLNTGKLEIVNDVPKDINAYWPIYGNNKAIYFIDRNYQSFVPNKIFDTNIYRLKNKKVELLFQIKGGIVSYDVISSIH</sequence>
<protein>
    <recommendedName>
        <fullName evidence="4">WD40-like beta Propeller containing protein</fullName>
    </recommendedName>
</protein>
<dbReference type="RefSeq" id="WP_013290849.1">
    <property type="nucleotide sequence ID" value="NC_014392.1"/>
</dbReference>
<evidence type="ECO:0000313" key="3">
    <source>
        <dbReference type="Proteomes" id="UP000000347"/>
    </source>
</evidence>
<evidence type="ECO:0000313" key="2">
    <source>
        <dbReference type="EMBL" id="ADL42851.1"/>
    </source>
</evidence>
<feature type="transmembrane region" description="Helical" evidence="1">
    <location>
        <begin position="12"/>
        <end position="32"/>
    </location>
</feature>